<comment type="similarity">
    <text evidence="2">Belongs to the VPS27 family.</text>
</comment>
<dbReference type="GO" id="GO:0006623">
    <property type="term" value="P:protein targeting to vacuole"/>
    <property type="evidence" value="ECO:0007669"/>
    <property type="project" value="TreeGrafter"/>
</dbReference>
<dbReference type="InterPro" id="IPR049425">
    <property type="entry name" value="Vps27_GAT-like"/>
</dbReference>
<keyword evidence="8" id="KW-0862">Zinc</keyword>
<feature type="compositionally biased region" description="Low complexity" evidence="11">
    <location>
        <begin position="552"/>
        <end position="571"/>
    </location>
</feature>
<dbReference type="Pfam" id="PF01363">
    <property type="entry name" value="FYVE"/>
    <property type="match status" value="1"/>
</dbReference>
<feature type="compositionally biased region" description="Polar residues" evidence="11">
    <location>
        <begin position="376"/>
        <end position="390"/>
    </location>
</feature>
<feature type="domain" description="FYVE-type" evidence="12">
    <location>
        <begin position="195"/>
        <end position="255"/>
    </location>
</feature>
<dbReference type="InterPro" id="IPR008942">
    <property type="entry name" value="ENTH_VHS"/>
</dbReference>
<feature type="compositionally biased region" description="Polar residues" evidence="11">
    <location>
        <begin position="588"/>
        <end position="600"/>
    </location>
</feature>
<evidence type="ECO:0000313" key="14">
    <source>
        <dbReference type="EMBL" id="OMJ07357.1"/>
    </source>
</evidence>
<dbReference type="SUPFAM" id="SSF57903">
    <property type="entry name" value="FYVE/PHD zinc finger"/>
    <property type="match status" value="1"/>
</dbReference>
<organism evidence="14 15">
    <name type="scientific">Smittium culicis</name>
    <dbReference type="NCBI Taxonomy" id="133412"/>
    <lineage>
        <taxon>Eukaryota</taxon>
        <taxon>Fungi</taxon>
        <taxon>Fungi incertae sedis</taxon>
        <taxon>Zoopagomycota</taxon>
        <taxon>Kickxellomycotina</taxon>
        <taxon>Harpellomycetes</taxon>
        <taxon>Harpellales</taxon>
        <taxon>Legeriomycetaceae</taxon>
        <taxon>Smittium</taxon>
    </lineage>
</organism>
<evidence type="ECO:0000256" key="2">
    <source>
        <dbReference type="ARBA" id="ARBA00008597"/>
    </source>
</evidence>
<accession>A0A1R1WYD5</accession>
<gene>
    <name evidence="14" type="ORF">AYI69_g11479</name>
</gene>
<dbReference type="SMART" id="SM00288">
    <property type="entry name" value="VHS"/>
    <property type="match status" value="1"/>
</dbReference>
<evidence type="ECO:0000256" key="5">
    <source>
        <dbReference type="ARBA" id="ARBA00022737"/>
    </source>
</evidence>
<dbReference type="SMART" id="SM00064">
    <property type="entry name" value="FYVE"/>
    <property type="match status" value="1"/>
</dbReference>
<evidence type="ECO:0000256" key="10">
    <source>
        <dbReference type="PROSITE-ProRule" id="PRU00091"/>
    </source>
</evidence>
<dbReference type="SMART" id="SM00726">
    <property type="entry name" value="UIM"/>
    <property type="match status" value="2"/>
</dbReference>
<evidence type="ECO:0000256" key="4">
    <source>
        <dbReference type="ARBA" id="ARBA00022723"/>
    </source>
</evidence>
<dbReference type="Gene3D" id="3.30.40.10">
    <property type="entry name" value="Zinc/RING finger domain, C3HC4 (zinc finger)"/>
    <property type="match status" value="1"/>
</dbReference>
<evidence type="ECO:0000256" key="3">
    <source>
        <dbReference type="ARBA" id="ARBA00017753"/>
    </source>
</evidence>
<dbReference type="Pfam" id="PF00790">
    <property type="entry name" value="VHS"/>
    <property type="match status" value="1"/>
</dbReference>
<evidence type="ECO:0000259" key="13">
    <source>
        <dbReference type="PROSITE" id="PS50179"/>
    </source>
</evidence>
<evidence type="ECO:0000259" key="12">
    <source>
        <dbReference type="PROSITE" id="PS50178"/>
    </source>
</evidence>
<dbReference type="PANTHER" id="PTHR47794:SF1">
    <property type="entry name" value="VACUOLAR PROTEIN SORTING-ASSOCIATED PROTEIN 27"/>
    <property type="match status" value="1"/>
</dbReference>
<dbReference type="Gene3D" id="1.20.5.1940">
    <property type="match status" value="1"/>
</dbReference>
<feature type="region of interest" description="Disordered" evidence="11">
    <location>
        <begin position="364"/>
        <end position="397"/>
    </location>
</feature>
<dbReference type="SUPFAM" id="SSF48464">
    <property type="entry name" value="ENTH/VHS domain"/>
    <property type="match status" value="1"/>
</dbReference>
<dbReference type="GO" id="GO:0010008">
    <property type="term" value="C:endosome membrane"/>
    <property type="evidence" value="ECO:0007669"/>
    <property type="project" value="UniProtKB-SubCell"/>
</dbReference>
<feature type="domain" description="VHS" evidence="13">
    <location>
        <begin position="20"/>
        <end position="176"/>
    </location>
</feature>
<dbReference type="GO" id="GO:0032266">
    <property type="term" value="F:phosphatidylinositol-3-phosphate binding"/>
    <property type="evidence" value="ECO:0007669"/>
    <property type="project" value="TreeGrafter"/>
</dbReference>
<dbReference type="GO" id="GO:0043328">
    <property type="term" value="P:protein transport to vacuole involved in ubiquitin-dependent protein catabolic process via the multivesicular body sorting pathway"/>
    <property type="evidence" value="ECO:0007669"/>
    <property type="project" value="TreeGrafter"/>
</dbReference>
<dbReference type="OrthoDB" id="957735at2759"/>
<dbReference type="GO" id="GO:0033565">
    <property type="term" value="C:ESCRT-0 complex"/>
    <property type="evidence" value="ECO:0007669"/>
    <property type="project" value="TreeGrafter"/>
</dbReference>
<keyword evidence="5" id="KW-0677">Repeat</keyword>
<dbReference type="PANTHER" id="PTHR47794">
    <property type="entry name" value="VACUOLAR PROTEIN SORTING-ASSOCIATED PROTEIN 27"/>
    <property type="match status" value="1"/>
</dbReference>
<evidence type="ECO:0000256" key="11">
    <source>
        <dbReference type="SAM" id="MobiDB-lite"/>
    </source>
</evidence>
<dbReference type="PROSITE" id="PS50178">
    <property type="entry name" value="ZF_FYVE"/>
    <property type="match status" value="1"/>
</dbReference>
<dbReference type="Proteomes" id="UP000187429">
    <property type="component" value="Unassembled WGS sequence"/>
</dbReference>
<dbReference type="InterPro" id="IPR013083">
    <property type="entry name" value="Znf_RING/FYVE/PHD"/>
</dbReference>
<evidence type="ECO:0000313" key="15">
    <source>
        <dbReference type="Proteomes" id="UP000187429"/>
    </source>
</evidence>
<dbReference type="AlphaFoldDB" id="A0A1R1WYD5"/>
<name>A0A1R1WYD5_9FUNG</name>
<dbReference type="Gene3D" id="6.10.140.100">
    <property type="match status" value="1"/>
</dbReference>
<feature type="compositionally biased region" description="Polar residues" evidence="11">
    <location>
        <begin position="492"/>
        <end position="507"/>
    </location>
</feature>
<feature type="compositionally biased region" description="Polar residues" evidence="11">
    <location>
        <begin position="520"/>
        <end position="546"/>
    </location>
</feature>
<evidence type="ECO:0000256" key="6">
    <source>
        <dbReference type="ARBA" id="ARBA00022753"/>
    </source>
</evidence>
<dbReference type="InterPro" id="IPR011011">
    <property type="entry name" value="Znf_FYVE_PHD"/>
</dbReference>
<keyword evidence="4" id="KW-0479">Metal-binding</keyword>
<dbReference type="InterPro" id="IPR003903">
    <property type="entry name" value="UIM_dom"/>
</dbReference>
<protein>
    <recommendedName>
        <fullName evidence="3">Vacuolar protein sorting-associated protein 27</fullName>
    </recommendedName>
</protein>
<keyword evidence="15" id="KW-1185">Reference proteome</keyword>
<evidence type="ECO:0000256" key="9">
    <source>
        <dbReference type="ARBA" id="ARBA00023136"/>
    </source>
</evidence>
<dbReference type="InterPro" id="IPR002014">
    <property type="entry name" value="VHS_dom"/>
</dbReference>
<evidence type="ECO:0000256" key="8">
    <source>
        <dbReference type="ARBA" id="ARBA00022833"/>
    </source>
</evidence>
<feature type="region of interest" description="Disordered" evidence="11">
    <location>
        <begin position="492"/>
        <end position="626"/>
    </location>
</feature>
<dbReference type="SUPFAM" id="SSF89009">
    <property type="entry name" value="GAT-like domain"/>
    <property type="match status" value="1"/>
</dbReference>
<reference evidence="15" key="1">
    <citation type="submission" date="2017-01" db="EMBL/GenBank/DDBJ databases">
        <authorList>
            <person name="Wang Y."/>
            <person name="White M."/>
            <person name="Kvist S."/>
            <person name="Moncalvo J.-M."/>
        </authorList>
    </citation>
    <scope>NUCLEOTIDE SEQUENCE [LARGE SCALE GENOMIC DNA]</scope>
    <source>
        <strain evidence="15">ID-206-W2</strain>
    </source>
</reference>
<keyword evidence="9" id="KW-0472">Membrane</keyword>
<dbReference type="GO" id="GO:0008270">
    <property type="term" value="F:zinc ion binding"/>
    <property type="evidence" value="ECO:0007669"/>
    <property type="project" value="UniProtKB-KW"/>
</dbReference>
<comment type="subcellular location">
    <subcellularLocation>
        <location evidence="1">Endosome membrane</location>
        <topology evidence="1">Peripheral membrane protein</topology>
        <orientation evidence="1">Cytoplasmic side</orientation>
    </subcellularLocation>
</comment>
<keyword evidence="7 10" id="KW-0863">Zinc-finger</keyword>
<dbReference type="PROSITE" id="PS50179">
    <property type="entry name" value="VHS"/>
    <property type="match status" value="1"/>
</dbReference>
<dbReference type="EMBL" id="LSSM01007670">
    <property type="protein sequence ID" value="OMJ07357.1"/>
    <property type="molecule type" value="Genomic_DNA"/>
</dbReference>
<evidence type="ECO:0000256" key="1">
    <source>
        <dbReference type="ARBA" id="ARBA00004125"/>
    </source>
</evidence>
<proteinExistence type="inferred from homology"/>
<dbReference type="Pfam" id="PF21356">
    <property type="entry name" value="Vps27_GAT-like"/>
    <property type="match status" value="1"/>
</dbReference>
<dbReference type="Gene3D" id="1.25.40.90">
    <property type="match status" value="1"/>
</dbReference>
<sequence length="713" mass="81044">MVTRLFFGSPLEDEIDNITSEDSLGQEIDFSIGLNYSDKVRSKEFSSKDVCKYLIKRLDNDNANVKIKTIKVSPRSKASHNIFLLLIHIFKLYLPLQLADLLAKNAGRLFLLEVSRREFIDKMAFFLNNPNEKSIELKDEITKTLHGWSIAFKDDPELSYPVDFYDKLKRQGKGYKNYTGPLSNVIIQTSQAPEWIDSNTCMRCRTPFTFSNRKHHCRHCGKCYCNDCANNFLPIPKFGIYEDVRCCHSCYLSLKNVTRPIPATIESPATQIPKDNTIVSQEEEDFKKAIELSLKDSNKASTPASLPPARIEHDDENDPDLLAAIEASLRDSGAKSQSFEPKISYSSDQPPFSNVKIDQFGYPKDNSHVSYPEIPDTNSYFDQETSSISPSKDDEPSELVLSPSELEDLELFKSLLAQIQSQGRNIRDSQQTQYLYETVSDIKPRITDAINAIEEKHQTLIKLNDRIITAIKIYDQILDQKLSKAKPFDQFNTNSSHQLYNSNFNDPDSNRDAYPVPPNDLQQPHLLNNSSTTQNFNPDYYNNTPVHHQPFTNTNPAHNPHPHPNSNQTQNLAQTPTHAPSAIPYNGAPQNSNNLYNQSHPADHNPYNRPHSLENSEFNNNNQMHPNQINQQQFSQVPYSMNPNDPIAANQIPLNNNPPFIPQNQHINQIINPQIPNDRAPSIIPLNPTTTSTNNNTNTQHKEEVVEGDLIQF</sequence>
<keyword evidence="6" id="KW-0967">Endosome</keyword>
<dbReference type="PROSITE" id="PS50330">
    <property type="entry name" value="UIM"/>
    <property type="match status" value="1"/>
</dbReference>
<dbReference type="InterPro" id="IPR017455">
    <property type="entry name" value="Znf_FYVE-rel"/>
</dbReference>
<dbReference type="InterPro" id="IPR000306">
    <property type="entry name" value="Znf_FYVE"/>
</dbReference>
<evidence type="ECO:0000256" key="7">
    <source>
        <dbReference type="ARBA" id="ARBA00022771"/>
    </source>
</evidence>
<dbReference type="GO" id="GO:0043130">
    <property type="term" value="F:ubiquitin binding"/>
    <property type="evidence" value="ECO:0007669"/>
    <property type="project" value="InterPro"/>
</dbReference>
<comment type="caution">
    <text evidence="14">The sequence shown here is derived from an EMBL/GenBank/DDBJ whole genome shotgun (WGS) entry which is preliminary data.</text>
</comment>